<dbReference type="EMBL" id="LR796300">
    <property type="protein sequence ID" value="CAB4135411.1"/>
    <property type="molecule type" value="Genomic_DNA"/>
</dbReference>
<proteinExistence type="predicted"/>
<accession>A0A6J5LME8</accession>
<evidence type="ECO:0000313" key="1">
    <source>
        <dbReference type="EMBL" id="CAB4135411.1"/>
    </source>
</evidence>
<reference evidence="1" key="1">
    <citation type="submission" date="2020-04" db="EMBL/GenBank/DDBJ databases">
        <authorList>
            <person name="Chiriac C."/>
            <person name="Salcher M."/>
            <person name="Ghai R."/>
            <person name="Kavagutti S V."/>
        </authorList>
    </citation>
    <scope>NUCLEOTIDE SEQUENCE</scope>
</reference>
<organism evidence="1">
    <name type="scientific">uncultured Caudovirales phage</name>
    <dbReference type="NCBI Taxonomy" id="2100421"/>
    <lineage>
        <taxon>Viruses</taxon>
        <taxon>Duplodnaviria</taxon>
        <taxon>Heunggongvirae</taxon>
        <taxon>Uroviricota</taxon>
        <taxon>Caudoviricetes</taxon>
        <taxon>Peduoviridae</taxon>
        <taxon>Maltschvirus</taxon>
        <taxon>Maltschvirus maltsch</taxon>
    </lineage>
</organism>
<sequence>MKLTIIPIDGAVGKDGKFYNGLDLSLCDIPVDVHALQWQDTTGWIEYTSALVQNQDITELPAWANACVVKWQEFYETEQAAILAAQQTQQKG</sequence>
<gene>
    <name evidence="1" type="ORF">UFOVP285_17</name>
</gene>
<protein>
    <submittedName>
        <fullName evidence="1">Uncharacterized protein</fullName>
    </submittedName>
</protein>
<name>A0A6J5LME8_9CAUD</name>